<evidence type="ECO:0000259" key="7">
    <source>
        <dbReference type="Pfam" id="PF00828"/>
    </source>
</evidence>
<dbReference type="AlphaFoldDB" id="A0A933LQ83"/>
<keyword evidence="4" id="KW-0699">rRNA-binding</keyword>
<dbReference type="InterPro" id="IPR001196">
    <property type="entry name" value="Ribosomal_uL15_CS"/>
</dbReference>
<dbReference type="Gene3D" id="3.100.10.10">
    <property type="match status" value="1"/>
</dbReference>
<accession>A0A933LQ83</accession>
<feature type="domain" description="Large ribosomal subunit protein uL15/eL18" evidence="7">
    <location>
        <begin position="78"/>
        <end position="145"/>
    </location>
</feature>
<sequence>MRQDQLKPAPGSHRNRKRVGRGLGSGHGVYSGRGAKGQLSRSGTKFGPQFEGGQLPMVKRLPYKRGFTNIFKKIYYIVNIEELNVLSQEQEVTPETLLKADLIPDLNKPVKVLGNGKLEKPLIVKVNSFSRTAADKIVAAGGKAEII</sequence>
<evidence type="ECO:0000256" key="1">
    <source>
        <dbReference type="ARBA" id="ARBA00007320"/>
    </source>
</evidence>
<keyword evidence="3 4" id="KW-0687">Ribonucleoprotein</keyword>
<dbReference type="PROSITE" id="PS00475">
    <property type="entry name" value="RIBOSOMAL_L15"/>
    <property type="match status" value="1"/>
</dbReference>
<feature type="compositionally biased region" description="Gly residues" evidence="6">
    <location>
        <begin position="21"/>
        <end position="35"/>
    </location>
</feature>
<dbReference type="EMBL" id="JACQWF010000155">
    <property type="protein sequence ID" value="MBI4595424.1"/>
    <property type="molecule type" value="Genomic_DNA"/>
</dbReference>
<evidence type="ECO:0000313" key="8">
    <source>
        <dbReference type="EMBL" id="MBI4595424.1"/>
    </source>
</evidence>
<comment type="subunit">
    <text evidence="4">Part of the 50S ribosomal subunit.</text>
</comment>
<dbReference type="GO" id="GO:0019843">
    <property type="term" value="F:rRNA binding"/>
    <property type="evidence" value="ECO:0007669"/>
    <property type="project" value="UniProtKB-UniRule"/>
</dbReference>
<dbReference type="NCBIfam" id="TIGR01071">
    <property type="entry name" value="rplO_bact"/>
    <property type="match status" value="1"/>
</dbReference>
<dbReference type="InterPro" id="IPR030878">
    <property type="entry name" value="Ribosomal_uL15"/>
</dbReference>
<comment type="similarity">
    <text evidence="1 4 5">Belongs to the universal ribosomal protein uL15 family.</text>
</comment>
<dbReference type="PANTHER" id="PTHR12934:SF11">
    <property type="entry name" value="LARGE RIBOSOMAL SUBUNIT PROTEIN UL15M"/>
    <property type="match status" value="1"/>
</dbReference>
<dbReference type="SUPFAM" id="SSF52080">
    <property type="entry name" value="Ribosomal proteins L15p and L18e"/>
    <property type="match status" value="1"/>
</dbReference>
<proteinExistence type="inferred from homology"/>
<dbReference type="HAMAP" id="MF_01341">
    <property type="entry name" value="Ribosomal_uL15"/>
    <property type="match status" value="1"/>
</dbReference>
<organism evidence="8 9">
    <name type="scientific">Tectimicrobiota bacterium</name>
    <dbReference type="NCBI Taxonomy" id="2528274"/>
    <lineage>
        <taxon>Bacteria</taxon>
        <taxon>Pseudomonadati</taxon>
        <taxon>Nitrospinota/Tectimicrobiota group</taxon>
        <taxon>Candidatus Tectimicrobiota</taxon>
    </lineage>
</organism>
<dbReference type="PANTHER" id="PTHR12934">
    <property type="entry name" value="50S RIBOSOMAL PROTEIN L15"/>
    <property type="match status" value="1"/>
</dbReference>
<evidence type="ECO:0000256" key="4">
    <source>
        <dbReference type="HAMAP-Rule" id="MF_01341"/>
    </source>
</evidence>
<dbReference type="GO" id="GO:0006412">
    <property type="term" value="P:translation"/>
    <property type="evidence" value="ECO:0007669"/>
    <property type="project" value="UniProtKB-UniRule"/>
</dbReference>
<dbReference type="GO" id="GO:0003735">
    <property type="term" value="F:structural constituent of ribosome"/>
    <property type="evidence" value="ECO:0007669"/>
    <property type="project" value="InterPro"/>
</dbReference>
<keyword evidence="4" id="KW-0694">RNA-binding</keyword>
<reference evidence="8" key="1">
    <citation type="submission" date="2020-07" db="EMBL/GenBank/DDBJ databases">
        <title>Huge and variable diversity of episymbiotic CPR bacteria and DPANN archaea in groundwater ecosystems.</title>
        <authorList>
            <person name="He C.Y."/>
            <person name="Keren R."/>
            <person name="Whittaker M."/>
            <person name="Farag I.F."/>
            <person name="Doudna J."/>
            <person name="Cate J.H.D."/>
            <person name="Banfield J.F."/>
        </authorList>
    </citation>
    <scope>NUCLEOTIDE SEQUENCE</scope>
    <source>
        <strain evidence="8">NC_groundwater_1482_Ag_S-0.65um_47_24</strain>
    </source>
</reference>
<name>A0A933LQ83_UNCTE</name>
<gene>
    <name evidence="4 8" type="primary">rplO</name>
    <name evidence="8" type="ORF">HY730_03495</name>
</gene>
<comment type="caution">
    <text evidence="8">The sequence shown here is derived from an EMBL/GenBank/DDBJ whole genome shotgun (WGS) entry which is preliminary data.</text>
</comment>
<keyword evidence="2 4" id="KW-0689">Ribosomal protein</keyword>
<dbReference type="Pfam" id="PF00828">
    <property type="entry name" value="Ribosomal_L27A"/>
    <property type="match status" value="1"/>
</dbReference>
<dbReference type="InterPro" id="IPR036227">
    <property type="entry name" value="Ribosomal_uL15/eL18_sf"/>
</dbReference>
<protein>
    <recommendedName>
        <fullName evidence="4">Large ribosomal subunit protein uL15</fullName>
    </recommendedName>
</protein>
<evidence type="ECO:0000256" key="2">
    <source>
        <dbReference type="ARBA" id="ARBA00022980"/>
    </source>
</evidence>
<dbReference type="InterPro" id="IPR005749">
    <property type="entry name" value="Ribosomal_uL15_bac-type"/>
</dbReference>
<comment type="function">
    <text evidence="4">Binds to the 23S rRNA.</text>
</comment>
<feature type="region of interest" description="Disordered" evidence="6">
    <location>
        <begin position="1"/>
        <end position="51"/>
    </location>
</feature>
<dbReference type="InterPro" id="IPR021131">
    <property type="entry name" value="Ribosomal_uL15/eL18"/>
</dbReference>
<dbReference type="Proteomes" id="UP000772181">
    <property type="component" value="Unassembled WGS sequence"/>
</dbReference>
<dbReference type="GO" id="GO:0022625">
    <property type="term" value="C:cytosolic large ribosomal subunit"/>
    <property type="evidence" value="ECO:0007669"/>
    <property type="project" value="TreeGrafter"/>
</dbReference>
<evidence type="ECO:0000256" key="3">
    <source>
        <dbReference type="ARBA" id="ARBA00023274"/>
    </source>
</evidence>
<evidence type="ECO:0000313" key="9">
    <source>
        <dbReference type="Proteomes" id="UP000772181"/>
    </source>
</evidence>
<evidence type="ECO:0000256" key="5">
    <source>
        <dbReference type="RuleBase" id="RU003888"/>
    </source>
</evidence>
<evidence type="ECO:0000256" key="6">
    <source>
        <dbReference type="SAM" id="MobiDB-lite"/>
    </source>
</evidence>